<dbReference type="OrthoDB" id="5592106at2"/>
<evidence type="ECO:0000259" key="1">
    <source>
        <dbReference type="Pfam" id="PF07883"/>
    </source>
</evidence>
<dbReference type="PANTHER" id="PTHR37694:SF1">
    <property type="entry name" value="SLR8022 PROTEIN"/>
    <property type="match status" value="1"/>
</dbReference>
<proteinExistence type="predicted"/>
<dbReference type="Proteomes" id="UP000199286">
    <property type="component" value="Unassembled WGS sequence"/>
</dbReference>
<keyword evidence="3" id="KW-1185">Reference proteome</keyword>
<dbReference type="InterPro" id="IPR013096">
    <property type="entry name" value="Cupin_2"/>
</dbReference>
<dbReference type="Pfam" id="PF07883">
    <property type="entry name" value="Cupin_2"/>
    <property type="match status" value="1"/>
</dbReference>
<evidence type="ECO:0000313" key="3">
    <source>
        <dbReference type="Proteomes" id="UP000199286"/>
    </source>
</evidence>
<dbReference type="PANTHER" id="PTHR37694">
    <property type="entry name" value="SLR8022 PROTEIN"/>
    <property type="match status" value="1"/>
</dbReference>
<gene>
    <name evidence="2" type="ORF">SAMN05444340_10748</name>
</gene>
<protein>
    <submittedName>
        <fullName evidence="2">Cupin domain protein</fullName>
    </submittedName>
</protein>
<sequence length="128" mass="13880">MTHQPVFVPANSPDLQVMKEAGRAGLRYRLLIDADGGPSSALCQGLFYIDSGHADSPHHHDVPETIHVIEGKGFAILGDKRQELSPGDTLFIPAGLVHGFEAPESMILLFTFPVERFSDVTYHDAGNA</sequence>
<dbReference type="AlphaFoldDB" id="A0A1H3JHW6"/>
<feature type="domain" description="Cupin type-2" evidence="1">
    <location>
        <begin position="46"/>
        <end position="109"/>
    </location>
</feature>
<dbReference type="InterPro" id="IPR014710">
    <property type="entry name" value="RmlC-like_jellyroll"/>
</dbReference>
<dbReference type="RefSeq" id="WP_089883022.1">
    <property type="nucleotide sequence ID" value="NZ_FNPF01000007.1"/>
</dbReference>
<evidence type="ECO:0000313" key="2">
    <source>
        <dbReference type="EMBL" id="SDY39521.1"/>
    </source>
</evidence>
<name>A0A1H3JHW6_9RHOB</name>
<dbReference type="EMBL" id="FNPF01000007">
    <property type="protein sequence ID" value="SDY39521.1"/>
    <property type="molecule type" value="Genomic_DNA"/>
</dbReference>
<dbReference type="SUPFAM" id="SSF51182">
    <property type="entry name" value="RmlC-like cupins"/>
    <property type="match status" value="1"/>
</dbReference>
<organism evidence="2 3">
    <name type="scientific">Citreimonas salinaria</name>
    <dbReference type="NCBI Taxonomy" id="321339"/>
    <lineage>
        <taxon>Bacteria</taxon>
        <taxon>Pseudomonadati</taxon>
        <taxon>Pseudomonadota</taxon>
        <taxon>Alphaproteobacteria</taxon>
        <taxon>Rhodobacterales</taxon>
        <taxon>Roseobacteraceae</taxon>
        <taxon>Citreimonas</taxon>
    </lineage>
</organism>
<dbReference type="STRING" id="321339.SAMN05444340_10748"/>
<dbReference type="Gene3D" id="2.60.120.10">
    <property type="entry name" value="Jelly Rolls"/>
    <property type="match status" value="1"/>
</dbReference>
<dbReference type="InterPro" id="IPR011051">
    <property type="entry name" value="RmlC_Cupin_sf"/>
</dbReference>
<reference evidence="2 3" key="1">
    <citation type="submission" date="2016-10" db="EMBL/GenBank/DDBJ databases">
        <authorList>
            <person name="de Groot N.N."/>
        </authorList>
    </citation>
    <scope>NUCLEOTIDE SEQUENCE [LARGE SCALE GENOMIC DNA]</scope>
    <source>
        <strain evidence="2 3">DSM 26880</strain>
    </source>
</reference>
<accession>A0A1H3JHW6</accession>